<dbReference type="EMBL" id="CP036279">
    <property type="protein sequence ID" value="QDU64823.1"/>
    <property type="molecule type" value="Genomic_DNA"/>
</dbReference>
<dbReference type="AlphaFoldDB" id="A0A518BD48"/>
<keyword evidence="2" id="KW-1185">Reference proteome</keyword>
<proteinExistence type="predicted"/>
<protein>
    <submittedName>
        <fullName evidence="1">Uncharacterized protein</fullName>
    </submittedName>
</protein>
<evidence type="ECO:0000313" key="2">
    <source>
        <dbReference type="Proteomes" id="UP000317093"/>
    </source>
</evidence>
<dbReference type="KEGG" id="knv:Pan216_57160"/>
<name>A0A518BD48_9BACT</name>
<gene>
    <name evidence="1" type="ORF">Pan216_57160</name>
</gene>
<dbReference type="OrthoDB" id="266404at2"/>
<dbReference type="Proteomes" id="UP000317093">
    <property type="component" value="Chromosome"/>
</dbReference>
<reference evidence="1 2" key="1">
    <citation type="submission" date="2019-02" db="EMBL/GenBank/DDBJ databases">
        <title>Deep-cultivation of Planctomycetes and their phenomic and genomic characterization uncovers novel biology.</title>
        <authorList>
            <person name="Wiegand S."/>
            <person name="Jogler M."/>
            <person name="Boedeker C."/>
            <person name="Pinto D."/>
            <person name="Vollmers J."/>
            <person name="Rivas-Marin E."/>
            <person name="Kohn T."/>
            <person name="Peeters S.H."/>
            <person name="Heuer A."/>
            <person name="Rast P."/>
            <person name="Oberbeckmann S."/>
            <person name="Bunk B."/>
            <person name="Jeske O."/>
            <person name="Meyerdierks A."/>
            <person name="Storesund J.E."/>
            <person name="Kallscheuer N."/>
            <person name="Luecker S."/>
            <person name="Lage O.M."/>
            <person name="Pohl T."/>
            <person name="Merkel B.J."/>
            <person name="Hornburger P."/>
            <person name="Mueller R.-W."/>
            <person name="Bruemmer F."/>
            <person name="Labrenz M."/>
            <person name="Spormann A.M."/>
            <person name="Op den Camp H."/>
            <person name="Overmann J."/>
            <person name="Amann R."/>
            <person name="Jetten M.S.M."/>
            <person name="Mascher T."/>
            <person name="Medema M.H."/>
            <person name="Devos D.P."/>
            <person name="Kaster A.-K."/>
            <person name="Ovreas L."/>
            <person name="Rohde M."/>
            <person name="Galperin M.Y."/>
            <person name="Jogler C."/>
        </authorList>
    </citation>
    <scope>NUCLEOTIDE SEQUENCE [LARGE SCALE GENOMIC DNA]</scope>
    <source>
        <strain evidence="1 2">Pan216</strain>
    </source>
</reference>
<organism evidence="1 2">
    <name type="scientific">Kolteria novifilia</name>
    <dbReference type="NCBI Taxonomy" id="2527975"/>
    <lineage>
        <taxon>Bacteria</taxon>
        <taxon>Pseudomonadati</taxon>
        <taxon>Planctomycetota</taxon>
        <taxon>Planctomycetia</taxon>
        <taxon>Kolteriales</taxon>
        <taxon>Kolteriaceae</taxon>
        <taxon>Kolteria</taxon>
    </lineage>
</organism>
<sequence>MTNPEEMDVMPGSDGWAQGAKQMLGLCDAPAYLRRARRVEESIERVARRCESKRYELLDGVRFRLRGWNRLCQDDGTNWERLPEEMRRLLEIVSSTAFSEGDRRIAFGVTGTVRDLLEAINESVERFNRRWLTFVESLDTTAANRLIDGYNQYYLFEKECAVGSPWLAARGYQPKEVLNRDWILKRYPPLPTLGSLASPLA</sequence>
<dbReference type="RefSeq" id="WP_145263289.1">
    <property type="nucleotide sequence ID" value="NZ_CP036279.1"/>
</dbReference>
<evidence type="ECO:0000313" key="1">
    <source>
        <dbReference type="EMBL" id="QDU64823.1"/>
    </source>
</evidence>
<accession>A0A518BD48</accession>